<feature type="region of interest" description="Disordered" evidence="2">
    <location>
        <begin position="97"/>
        <end position="141"/>
    </location>
</feature>
<feature type="coiled-coil region" evidence="1">
    <location>
        <begin position="333"/>
        <end position="360"/>
    </location>
</feature>
<protein>
    <submittedName>
        <fullName evidence="3">Uncharacterized protein</fullName>
    </submittedName>
</protein>
<dbReference type="InParanoid" id="A0A078APB0"/>
<sequence length="429" mass="50544">MQTSTCKDYIQDMNKQSEVGFYDILLFKAMQPYPLRIDMNRIRSQGDYAKNAPDLMKNFVKLLKYTTVQQYMEKTGQKQINHQSDQLNLDSQNSAKNQDLKLGNSIKDITSPQKRSNSRIDEKQQGTHKKTYSHNYNLTPQPTDMEQYQFFQQRKRKNVQTVLQALEIQEPHIVDQSQPPPQSDFRNSKSKYHKYSFSNSKSNLNSNSITVKPFNMTSTRVSQRQSRSNILDSLSPSQSSKQFQSINKLNKPSINTLEDQNYVDTIIQDCKVASNSLKSDSKKLRTKFKSFNKHYYDYKRRLNFNIQQNNQAEEIIPPDMIAIKEQKLQLGGMTQNNKQLKKIVHEINELKQKRVEKQIKTQRLSVNYSKKEIENIINDKEFIDVYKDFNLQYLKECVGLEQEQKKEIKKSVREYHKNSEKQAFKSLRR</sequence>
<evidence type="ECO:0000313" key="3">
    <source>
        <dbReference type="EMBL" id="CDW82793.1"/>
    </source>
</evidence>
<feature type="compositionally biased region" description="Low complexity" evidence="2">
    <location>
        <begin position="217"/>
        <end position="228"/>
    </location>
</feature>
<evidence type="ECO:0000313" key="4">
    <source>
        <dbReference type="Proteomes" id="UP000039865"/>
    </source>
</evidence>
<feature type="region of interest" description="Disordered" evidence="2">
    <location>
        <begin position="170"/>
        <end position="189"/>
    </location>
</feature>
<reference evidence="3 4" key="1">
    <citation type="submission" date="2014-06" db="EMBL/GenBank/DDBJ databases">
        <authorList>
            <person name="Swart Estienne"/>
        </authorList>
    </citation>
    <scope>NUCLEOTIDE SEQUENCE [LARGE SCALE GENOMIC DNA]</scope>
    <source>
        <strain evidence="3 4">130c</strain>
    </source>
</reference>
<dbReference type="OrthoDB" id="10679898at2759"/>
<dbReference type="Proteomes" id="UP000039865">
    <property type="component" value="Unassembled WGS sequence"/>
</dbReference>
<keyword evidence="4" id="KW-1185">Reference proteome</keyword>
<gene>
    <name evidence="3" type="primary">Contig3886.g4148</name>
    <name evidence="3" type="ORF">STYLEM_11828</name>
</gene>
<evidence type="ECO:0000256" key="2">
    <source>
        <dbReference type="SAM" id="MobiDB-lite"/>
    </source>
</evidence>
<dbReference type="EMBL" id="CCKQ01011251">
    <property type="protein sequence ID" value="CDW82793.1"/>
    <property type="molecule type" value="Genomic_DNA"/>
</dbReference>
<feature type="compositionally biased region" description="Polar residues" evidence="2">
    <location>
        <begin position="229"/>
        <end position="246"/>
    </location>
</feature>
<accession>A0A078APB0</accession>
<dbReference type="AlphaFoldDB" id="A0A078APB0"/>
<organism evidence="3 4">
    <name type="scientific">Stylonychia lemnae</name>
    <name type="common">Ciliate</name>
    <dbReference type="NCBI Taxonomy" id="5949"/>
    <lineage>
        <taxon>Eukaryota</taxon>
        <taxon>Sar</taxon>
        <taxon>Alveolata</taxon>
        <taxon>Ciliophora</taxon>
        <taxon>Intramacronucleata</taxon>
        <taxon>Spirotrichea</taxon>
        <taxon>Stichotrichia</taxon>
        <taxon>Sporadotrichida</taxon>
        <taxon>Oxytrichidae</taxon>
        <taxon>Stylonychinae</taxon>
        <taxon>Stylonychia</taxon>
    </lineage>
</organism>
<keyword evidence="1" id="KW-0175">Coiled coil</keyword>
<evidence type="ECO:0000256" key="1">
    <source>
        <dbReference type="SAM" id="Coils"/>
    </source>
</evidence>
<proteinExistence type="predicted"/>
<feature type="region of interest" description="Disordered" evidence="2">
    <location>
        <begin position="217"/>
        <end position="246"/>
    </location>
</feature>
<name>A0A078APB0_STYLE</name>